<evidence type="ECO:0000256" key="6">
    <source>
        <dbReference type="ARBA" id="ARBA00023034"/>
    </source>
</evidence>
<feature type="domain" description="Conserved oligomeric Golgi complex subunit 2 N-terminal" evidence="9">
    <location>
        <begin position="15"/>
        <end position="59"/>
    </location>
</feature>
<feature type="domain" description="COG complex component COG2 C-terminal" evidence="10">
    <location>
        <begin position="417"/>
        <end position="768"/>
    </location>
</feature>
<proteinExistence type="inferred from homology"/>
<dbReference type="PANTHER" id="PTHR12961">
    <property type="entry name" value="CONSERVED OLIGOMERIC GOLGI COMPLEX COMPONENT 2"/>
    <property type="match status" value="1"/>
</dbReference>
<evidence type="ECO:0000259" key="10">
    <source>
        <dbReference type="Pfam" id="PF12022"/>
    </source>
</evidence>
<dbReference type="OrthoDB" id="332281at2759"/>
<comment type="subcellular location">
    <subcellularLocation>
        <location evidence="1">Golgi apparatus membrane</location>
        <topology evidence="1">Peripheral membrane protein</topology>
    </subcellularLocation>
</comment>
<comment type="similarity">
    <text evidence="2">Belongs to the COG2 family.</text>
</comment>
<evidence type="ECO:0000256" key="8">
    <source>
        <dbReference type="ARBA" id="ARBA00031344"/>
    </source>
</evidence>
<keyword evidence="7" id="KW-0472">Membrane</keyword>
<dbReference type="InterPro" id="IPR024603">
    <property type="entry name" value="COG_complex_COG2_C"/>
</dbReference>
<dbReference type="Pfam" id="PF12022">
    <property type="entry name" value="COG2_C"/>
    <property type="match status" value="1"/>
</dbReference>
<keyword evidence="5" id="KW-0653">Protein transport</keyword>
<reference evidence="11 12" key="1">
    <citation type="journal article" date="2019" name="Sci. Rep.">
        <title>Comparative genomics of chytrid fungi reveal insights into the obligate biotrophic and pathogenic lifestyle of Synchytrium endobioticum.</title>
        <authorList>
            <person name="van de Vossenberg B.T.L.H."/>
            <person name="Warris S."/>
            <person name="Nguyen H.D.T."/>
            <person name="van Gent-Pelzer M.P.E."/>
            <person name="Joly D.L."/>
            <person name="van de Geest H.C."/>
            <person name="Bonants P.J.M."/>
            <person name="Smith D.S."/>
            <person name="Levesque C.A."/>
            <person name="van der Lee T.A.J."/>
        </authorList>
    </citation>
    <scope>NUCLEOTIDE SEQUENCE [LARGE SCALE GENOMIC DNA]</scope>
    <source>
        <strain evidence="11 12">CBS 675.73</strain>
    </source>
</reference>
<keyword evidence="12" id="KW-1185">Reference proteome</keyword>
<evidence type="ECO:0000256" key="2">
    <source>
        <dbReference type="ARBA" id="ARBA00007603"/>
    </source>
</evidence>
<evidence type="ECO:0000313" key="12">
    <source>
        <dbReference type="Proteomes" id="UP000320333"/>
    </source>
</evidence>
<dbReference type="InterPro" id="IPR009316">
    <property type="entry name" value="COG2"/>
</dbReference>
<protein>
    <recommendedName>
        <fullName evidence="3">Conserved oligomeric Golgi complex subunit 2</fullName>
    </recommendedName>
    <alternativeName>
        <fullName evidence="8">Component of oligomeric Golgi complex 2</fullName>
    </alternativeName>
</protein>
<name>A0A507EIS1_9FUNG</name>
<keyword evidence="6" id="KW-0333">Golgi apparatus</keyword>
<accession>A0A507EIS1</accession>
<evidence type="ECO:0000256" key="3">
    <source>
        <dbReference type="ARBA" id="ARBA00020977"/>
    </source>
</evidence>
<organism evidence="11 12">
    <name type="scientific">Chytriomyces confervae</name>
    <dbReference type="NCBI Taxonomy" id="246404"/>
    <lineage>
        <taxon>Eukaryota</taxon>
        <taxon>Fungi</taxon>
        <taxon>Fungi incertae sedis</taxon>
        <taxon>Chytridiomycota</taxon>
        <taxon>Chytridiomycota incertae sedis</taxon>
        <taxon>Chytridiomycetes</taxon>
        <taxon>Chytridiales</taxon>
        <taxon>Chytriomycetaceae</taxon>
        <taxon>Chytriomyces</taxon>
    </lineage>
</organism>
<dbReference type="GO" id="GO:0000139">
    <property type="term" value="C:Golgi membrane"/>
    <property type="evidence" value="ECO:0007669"/>
    <property type="project" value="UniProtKB-SubCell"/>
</dbReference>
<evidence type="ECO:0000256" key="7">
    <source>
        <dbReference type="ARBA" id="ARBA00023136"/>
    </source>
</evidence>
<evidence type="ECO:0000256" key="5">
    <source>
        <dbReference type="ARBA" id="ARBA00022927"/>
    </source>
</evidence>
<keyword evidence="4" id="KW-0813">Transport</keyword>
<dbReference type="AlphaFoldDB" id="A0A507EIS1"/>
<dbReference type="Proteomes" id="UP000320333">
    <property type="component" value="Unassembled WGS sequence"/>
</dbReference>
<sequence>MESVHESELHVGHGIHRVPLSVLRHDSSAKLSALKAELVDLINSDYASFIGISTALRSYTPLPQGHENTLRDTRNALSSVRSAIQSEADHVKALLLRREKLRDAKAVLKSCIAIHDSVRKLESLLNIDSVPSTDSSDSADHGKLVERVAIEFNQLLFLVSSIQKQRKEPLAFVKNLQWRIDRIKSALTSILKESLDLSLASVSASKTSDMTSAAALTQCLRTYLLIDRVRDAGAGVRALVQPELMKLAQSSQTSTTTGTLTSSGQDASNGVGLQKFYKDVIAYIDVRLAKILAVSRQVFGGVSASSGVVGRKASGILSAQADAEVTALAHASQKSNSASNLDGLDYDFLVDEVMVIVWNCVIKYFSGSWNPGLPDLFHRNYLATTAFIESIEKLYFKEGSSGVAHFRMHATTVDFLKKWNLEVYYRIRVKEVVSPYETTFSNSILDLIVLGEGSDGFHMPQTVALQSALKKAWSADLFIPALVPGFWKLSLQCLNRYSVWLKAVNDSIAYAIKDSAEGDTGVALSGVSALPHAGSISTTSGAVLSGSSDSLPSAVSVVVREDLLLQTVAAVLGDVGSLFREMEILFDKTIAVRLPTDFPNTKNLKDVFLKVPQDIESSFVPEFQSKCALILIKRCQIALEQVSVVVQTTRFSSKVPSVPSTYVSKILLPAITFFTLVASKNYLQLPGQAWILRGWKLRIMEAVCVKYHAVVSKQLEDAAQLDKFSQRRRVGKAAAAAAAASGSANSGDVSAAANTPFEKIKEQMKLDVLQFKKEVDEILFSGESVDSAMEHVAEWRALCSVVGIESTA</sequence>
<dbReference type="STRING" id="246404.A0A507EIS1"/>
<dbReference type="EMBL" id="QEAP01000633">
    <property type="protein sequence ID" value="TPX63090.1"/>
    <property type="molecule type" value="Genomic_DNA"/>
</dbReference>
<dbReference type="InterPro" id="IPR024602">
    <property type="entry name" value="COG_su2_N"/>
</dbReference>
<evidence type="ECO:0000256" key="4">
    <source>
        <dbReference type="ARBA" id="ARBA00022448"/>
    </source>
</evidence>
<dbReference type="PANTHER" id="PTHR12961:SF0">
    <property type="entry name" value="CONSERVED OLIGOMERIC GOLGI COMPLEX SUBUNIT 2"/>
    <property type="match status" value="1"/>
</dbReference>
<gene>
    <name evidence="11" type="ORF">CcCBS67573_g08772</name>
</gene>
<dbReference type="Pfam" id="PF06148">
    <property type="entry name" value="COG2_N"/>
    <property type="match status" value="1"/>
</dbReference>
<evidence type="ECO:0000313" key="11">
    <source>
        <dbReference type="EMBL" id="TPX63090.1"/>
    </source>
</evidence>
<dbReference type="GO" id="GO:0007030">
    <property type="term" value="P:Golgi organization"/>
    <property type="evidence" value="ECO:0007669"/>
    <property type="project" value="InterPro"/>
</dbReference>
<dbReference type="GO" id="GO:0015031">
    <property type="term" value="P:protein transport"/>
    <property type="evidence" value="ECO:0007669"/>
    <property type="project" value="UniProtKB-KW"/>
</dbReference>
<evidence type="ECO:0000259" key="9">
    <source>
        <dbReference type="Pfam" id="PF06148"/>
    </source>
</evidence>
<comment type="caution">
    <text evidence="11">The sequence shown here is derived from an EMBL/GenBank/DDBJ whole genome shotgun (WGS) entry which is preliminary data.</text>
</comment>
<dbReference type="GO" id="GO:0017119">
    <property type="term" value="C:Golgi transport complex"/>
    <property type="evidence" value="ECO:0007669"/>
    <property type="project" value="TreeGrafter"/>
</dbReference>
<dbReference type="GO" id="GO:0006891">
    <property type="term" value="P:intra-Golgi vesicle-mediated transport"/>
    <property type="evidence" value="ECO:0007669"/>
    <property type="project" value="TreeGrafter"/>
</dbReference>
<evidence type="ECO:0000256" key="1">
    <source>
        <dbReference type="ARBA" id="ARBA00004395"/>
    </source>
</evidence>